<dbReference type="InParanoid" id="A0A1M7HZP3"/>
<dbReference type="EMBL" id="LT670847">
    <property type="protein sequence ID" value="SHM33793.1"/>
    <property type="molecule type" value="Genomic_DNA"/>
</dbReference>
<keyword evidence="2" id="KW-0732">Signal</keyword>
<gene>
    <name evidence="3" type="ORF">SAMN05878437_2445</name>
</gene>
<evidence type="ECO:0000313" key="4">
    <source>
        <dbReference type="Proteomes" id="UP000190911"/>
    </source>
</evidence>
<dbReference type="AlphaFoldDB" id="A0A1M7HZP3"/>
<dbReference type="Proteomes" id="UP000190911">
    <property type="component" value="Chromosome I"/>
</dbReference>
<dbReference type="STRING" id="29571.SAMN05878437_2445"/>
<dbReference type="RefSeq" id="WP_079553996.1">
    <property type="nucleotide sequence ID" value="NZ_LT670847.1"/>
</dbReference>
<protein>
    <recommendedName>
        <fullName evidence="5">Protein refolding chaperone Spy/CpxP family</fullName>
    </recommendedName>
</protein>
<evidence type="ECO:0008006" key="5">
    <source>
        <dbReference type="Google" id="ProtNLM"/>
    </source>
</evidence>
<evidence type="ECO:0000256" key="2">
    <source>
        <dbReference type="SAM" id="SignalP"/>
    </source>
</evidence>
<accession>A0A1M7HZP3</accession>
<dbReference type="Gene3D" id="1.20.120.1490">
    <property type="match status" value="1"/>
</dbReference>
<feature type="region of interest" description="Disordered" evidence="1">
    <location>
        <begin position="92"/>
        <end position="132"/>
    </location>
</feature>
<feature type="signal peptide" evidence="2">
    <location>
        <begin position="1"/>
        <end position="29"/>
    </location>
</feature>
<evidence type="ECO:0000313" key="3">
    <source>
        <dbReference type="EMBL" id="SHM33793.1"/>
    </source>
</evidence>
<name>A0A1M7HZP3_9GAMM</name>
<feature type="chain" id="PRO_5009926711" description="Protein refolding chaperone Spy/CpxP family" evidence="2">
    <location>
        <begin position="30"/>
        <end position="132"/>
    </location>
</feature>
<reference evidence="3 4" key="1">
    <citation type="submission" date="2016-11" db="EMBL/GenBank/DDBJ databases">
        <authorList>
            <person name="Jaros S."/>
            <person name="Januszkiewicz K."/>
            <person name="Wedrychowicz H."/>
        </authorList>
    </citation>
    <scope>NUCLEOTIDE SEQUENCE [LARGE SCALE GENOMIC DNA]</scope>
    <source>
        <strain evidence="3 4">ACAM 12</strain>
    </source>
</reference>
<evidence type="ECO:0000256" key="1">
    <source>
        <dbReference type="SAM" id="MobiDB-lite"/>
    </source>
</evidence>
<keyword evidence="4" id="KW-1185">Reference proteome</keyword>
<organism evidence="3 4">
    <name type="scientific">Vreelandella subglaciescola</name>
    <dbReference type="NCBI Taxonomy" id="29571"/>
    <lineage>
        <taxon>Bacteria</taxon>
        <taxon>Pseudomonadati</taxon>
        <taxon>Pseudomonadota</taxon>
        <taxon>Gammaproteobacteria</taxon>
        <taxon>Oceanospirillales</taxon>
        <taxon>Halomonadaceae</taxon>
        <taxon>Vreelandella</taxon>
    </lineage>
</organism>
<feature type="compositionally biased region" description="Low complexity" evidence="1">
    <location>
        <begin position="117"/>
        <end position="132"/>
    </location>
</feature>
<proteinExistence type="predicted"/>
<sequence>MKSLMPLRKSFAPALLAAMLIPLAFAAQAAPDAKPSAKHAQGEMPAALKARMEERRQAVYEEAGIDEATQKELNATQQEHYEAMHKLRQEHRERMQEILTDEQQQSLNQAMRDLQSQHQGKQGAPGKGKAAE</sequence>